<gene>
    <name evidence="2" type="ORF">DWW10_17470</name>
</gene>
<feature type="transmembrane region" description="Helical" evidence="1">
    <location>
        <begin position="128"/>
        <end position="145"/>
    </location>
</feature>
<protein>
    <submittedName>
        <fullName evidence="2">Uncharacterized protein</fullName>
    </submittedName>
</protein>
<name>A0A412Y111_9BACE</name>
<feature type="transmembrane region" description="Helical" evidence="1">
    <location>
        <begin position="12"/>
        <end position="32"/>
    </location>
</feature>
<reference evidence="2 3" key="1">
    <citation type="submission" date="2018-08" db="EMBL/GenBank/DDBJ databases">
        <title>A genome reference for cultivated species of the human gut microbiota.</title>
        <authorList>
            <person name="Zou Y."/>
            <person name="Xue W."/>
            <person name="Luo G."/>
        </authorList>
    </citation>
    <scope>NUCLEOTIDE SEQUENCE [LARGE SCALE GENOMIC DNA]</scope>
    <source>
        <strain evidence="2 3">AF14-32</strain>
    </source>
</reference>
<feature type="transmembrane region" description="Helical" evidence="1">
    <location>
        <begin position="272"/>
        <end position="290"/>
    </location>
</feature>
<feature type="transmembrane region" description="Helical" evidence="1">
    <location>
        <begin position="335"/>
        <end position="354"/>
    </location>
</feature>
<evidence type="ECO:0000256" key="1">
    <source>
        <dbReference type="SAM" id="Phobius"/>
    </source>
</evidence>
<evidence type="ECO:0000313" key="2">
    <source>
        <dbReference type="EMBL" id="RGV50991.1"/>
    </source>
</evidence>
<evidence type="ECO:0000313" key="3">
    <source>
        <dbReference type="Proteomes" id="UP000283850"/>
    </source>
</evidence>
<keyword evidence="1" id="KW-1133">Transmembrane helix</keyword>
<dbReference type="EMBL" id="QRZF01000013">
    <property type="protein sequence ID" value="RGV50991.1"/>
    <property type="molecule type" value="Genomic_DNA"/>
</dbReference>
<feature type="transmembrane region" description="Helical" evidence="1">
    <location>
        <begin position="194"/>
        <end position="211"/>
    </location>
</feature>
<sequence>MKYSCKIDCFWFTYFIIRFFYLLFAILVFGRISTLGDTQRYLGAGINFTISIFYNSTSLMDCIGGLIGTLFGGTNIISNFPFMMISFWIVKWTINELNLRKFVNSSFLLVLISLPNFCIWTSVCSKEIFGLAFSAIFGVLLINFFNRKYQVRKRDFLALYLCLLFKPQYFPFILQALILVYVINEKFKTPEGKLGVGVFFIGCNLLGLYLMRDLVNEYADMMYIHFSLDSAESTRDNIWLQKDDFFRKAPLGMLEAFYGPTLSEMVMKPSHLVAGLESLFMIGLFIYLCRKIFFHFLVRAKVHAMFFSVYSIIIVGICFLHYPFGIFNPGSAIRYRTNFIFLFMLLFLNIYVFYKKKAQQN</sequence>
<feature type="transmembrane region" description="Helical" evidence="1">
    <location>
        <begin position="102"/>
        <end position="121"/>
    </location>
</feature>
<dbReference type="AlphaFoldDB" id="A0A412Y111"/>
<organism evidence="2 3">
    <name type="scientific">Bacteroides intestinalis</name>
    <dbReference type="NCBI Taxonomy" id="329854"/>
    <lineage>
        <taxon>Bacteria</taxon>
        <taxon>Pseudomonadati</taxon>
        <taxon>Bacteroidota</taxon>
        <taxon>Bacteroidia</taxon>
        <taxon>Bacteroidales</taxon>
        <taxon>Bacteroidaceae</taxon>
        <taxon>Bacteroides</taxon>
    </lineage>
</organism>
<feature type="transmembrane region" description="Helical" evidence="1">
    <location>
        <begin position="157"/>
        <end position="182"/>
    </location>
</feature>
<feature type="transmembrane region" description="Helical" evidence="1">
    <location>
        <begin position="66"/>
        <end position="90"/>
    </location>
</feature>
<keyword evidence="1" id="KW-0472">Membrane</keyword>
<dbReference type="Proteomes" id="UP000283850">
    <property type="component" value="Unassembled WGS sequence"/>
</dbReference>
<keyword evidence="1" id="KW-0812">Transmembrane</keyword>
<dbReference type="RefSeq" id="WP_118422008.1">
    <property type="nucleotide sequence ID" value="NZ_QRZF01000013.1"/>
</dbReference>
<accession>A0A412Y111</accession>
<proteinExistence type="predicted"/>
<feature type="transmembrane region" description="Helical" evidence="1">
    <location>
        <begin position="38"/>
        <end position="54"/>
    </location>
</feature>
<comment type="caution">
    <text evidence="2">The sequence shown here is derived from an EMBL/GenBank/DDBJ whole genome shotgun (WGS) entry which is preliminary data.</text>
</comment>
<feature type="transmembrane region" description="Helical" evidence="1">
    <location>
        <begin position="302"/>
        <end position="323"/>
    </location>
</feature>